<evidence type="ECO:0000313" key="2">
    <source>
        <dbReference type="EMBL" id="CAJ64947.1"/>
    </source>
</evidence>
<dbReference type="EMBL" id="CT573213">
    <property type="protein sequence ID" value="CAJ64947.1"/>
    <property type="molecule type" value="Genomic_DNA"/>
</dbReference>
<organism evidence="2 3">
    <name type="scientific">Frankia alni (strain DSM 45986 / CECT 9034 / ACN14a)</name>
    <dbReference type="NCBI Taxonomy" id="326424"/>
    <lineage>
        <taxon>Bacteria</taxon>
        <taxon>Bacillati</taxon>
        <taxon>Actinomycetota</taxon>
        <taxon>Actinomycetes</taxon>
        <taxon>Frankiales</taxon>
        <taxon>Frankiaceae</taxon>
        <taxon>Frankia</taxon>
    </lineage>
</organism>
<feature type="compositionally biased region" description="Basic and acidic residues" evidence="1">
    <location>
        <begin position="44"/>
        <end position="58"/>
    </location>
</feature>
<name>Q0RC80_FRAAA</name>
<sequence length="58" mass="6406">MIGDLELEVAELRRRVSMDSANSSTPPSKEPIGAKEKRKAGRRQASERVRSKEKKPGG</sequence>
<reference evidence="2 3" key="1">
    <citation type="journal article" date="2007" name="Genome Res.">
        <title>Genome characteristics of facultatively symbiotic Frankia sp. strains reflect host range and host plant biogeography.</title>
        <authorList>
            <person name="Normand P."/>
            <person name="Lapierre P."/>
            <person name="Tisa L.S."/>
            <person name="Gogarten J.P."/>
            <person name="Alloisio N."/>
            <person name="Bagnarol E."/>
            <person name="Bassi C.A."/>
            <person name="Berry A.M."/>
            <person name="Bickhart D.M."/>
            <person name="Choisne N."/>
            <person name="Couloux A."/>
            <person name="Cournoyer B."/>
            <person name="Cruveiller S."/>
            <person name="Daubin V."/>
            <person name="Demange N."/>
            <person name="Francino M.P."/>
            <person name="Goltsman E."/>
            <person name="Huang Y."/>
            <person name="Kopp O.R."/>
            <person name="Labarre L."/>
            <person name="Lapidus A."/>
            <person name="Lavire C."/>
            <person name="Marechal J."/>
            <person name="Martinez M."/>
            <person name="Mastronunzio J.E."/>
            <person name="Mullin B.C."/>
            <person name="Niemann J."/>
            <person name="Pujic P."/>
            <person name="Rawnsley T."/>
            <person name="Rouy Z."/>
            <person name="Schenowitz C."/>
            <person name="Sellstedt A."/>
            <person name="Tavares F."/>
            <person name="Tomkins J.P."/>
            <person name="Vallenet D."/>
            <person name="Valverde C."/>
            <person name="Wall L.G."/>
            <person name="Wang Y."/>
            <person name="Medigue C."/>
            <person name="Benson D.R."/>
        </authorList>
    </citation>
    <scope>NUCLEOTIDE SEQUENCE [LARGE SCALE GENOMIC DNA]</scope>
    <source>
        <strain evidence="3">DSM 45986 / CECT 9034 / ACN14a</strain>
    </source>
</reference>
<evidence type="ECO:0000256" key="1">
    <source>
        <dbReference type="SAM" id="MobiDB-lite"/>
    </source>
</evidence>
<dbReference type="KEGG" id="fal:FRAAL6324"/>
<proteinExistence type="predicted"/>
<dbReference type="AlphaFoldDB" id="Q0RC80"/>
<dbReference type="HOGENOM" id="CLU_2972840_0_0_11"/>
<dbReference type="Proteomes" id="UP000000657">
    <property type="component" value="Chromosome"/>
</dbReference>
<protein>
    <submittedName>
        <fullName evidence="2">Transposase</fullName>
    </submittedName>
</protein>
<gene>
    <name evidence="2" type="ordered locus">FRAAL6324</name>
</gene>
<evidence type="ECO:0000313" key="3">
    <source>
        <dbReference type="Proteomes" id="UP000000657"/>
    </source>
</evidence>
<dbReference type="STRING" id="326424.FRAAL6324"/>
<feature type="region of interest" description="Disordered" evidence="1">
    <location>
        <begin position="16"/>
        <end position="58"/>
    </location>
</feature>
<accession>Q0RC80</accession>
<keyword evidence="3" id="KW-1185">Reference proteome</keyword>